<organism evidence="2 3">
    <name type="scientific">Chitinophaga pollutisoli</name>
    <dbReference type="NCBI Taxonomy" id="3133966"/>
    <lineage>
        <taxon>Bacteria</taxon>
        <taxon>Pseudomonadati</taxon>
        <taxon>Bacteroidota</taxon>
        <taxon>Chitinophagia</taxon>
        <taxon>Chitinophagales</taxon>
        <taxon>Chitinophagaceae</taxon>
        <taxon>Chitinophaga</taxon>
    </lineage>
</organism>
<name>A0ABZ2YJ16_9BACT</name>
<feature type="transmembrane region" description="Helical" evidence="1">
    <location>
        <begin position="139"/>
        <end position="161"/>
    </location>
</feature>
<accession>A0ABZ2YJ16</accession>
<feature type="transmembrane region" description="Helical" evidence="1">
    <location>
        <begin position="209"/>
        <end position="233"/>
    </location>
</feature>
<evidence type="ECO:0000313" key="3">
    <source>
        <dbReference type="Proteomes" id="UP001485459"/>
    </source>
</evidence>
<feature type="transmembrane region" description="Helical" evidence="1">
    <location>
        <begin position="173"/>
        <end position="197"/>
    </location>
</feature>
<evidence type="ECO:0000256" key="1">
    <source>
        <dbReference type="SAM" id="Phobius"/>
    </source>
</evidence>
<feature type="transmembrane region" description="Helical" evidence="1">
    <location>
        <begin position="22"/>
        <end position="43"/>
    </location>
</feature>
<reference evidence="3" key="1">
    <citation type="submission" date="2024-03" db="EMBL/GenBank/DDBJ databases">
        <title>Chitinophaga horti sp. nov., isolated from garden soil.</title>
        <authorList>
            <person name="Lee D.S."/>
            <person name="Han D.M."/>
            <person name="Baek J.H."/>
            <person name="Choi D.G."/>
            <person name="Jeon J.H."/>
            <person name="Jeon C.O."/>
        </authorList>
    </citation>
    <scope>NUCLEOTIDE SEQUENCE [LARGE SCALE GENOMIC DNA]</scope>
    <source>
        <strain evidence="3">GPA1</strain>
    </source>
</reference>
<feature type="transmembrane region" description="Helical" evidence="1">
    <location>
        <begin position="113"/>
        <end position="133"/>
    </location>
</feature>
<feature type="transmembrane region" description="Helical" evidence="1">
    <location>
        <begin position="245"/>
        <end position="271"/>
    </location>
</feature>
<evidence type="ECO:0000313" key="2">
    <source>
        <dbReference type="EMBL" id="WZN39374.1"/>
    </source>
</evidence>
<dbReference type="Proteomes" id="UP001485459">
    <property type="component" value="Chromosome"/>
</dbReference>
<feature type="transmembrane region" description="Helical" evidence="1">
    <location>
        <begin position="75"/>
        <end position="93"/>
    </location>
</feature>
<proteinExistence type="predicted"/>
<sequence length="274" mass="30347">MVGIFGEYFHMMNNVSLRLLRIAARLWFAVTCLGQAVFAYYILMHYGRSAALGQLETWNAVNPHFYVHGDVRGNIIFGLHVAFAAIITILGPLQLVDALRARAPRFHRVSGRIYIVSAILISAAGLYLTWVRGAVGGPVMAVAITMNGLIILGCAILTIRNAMQRKFAAHQQWAVHLFLAMSGVWFFRVFFMLWMFIFRAPVGFDPGTFTGPFLTGLSVFVYILPQGIAAVYFHIRRNGSSLQRALFSGFLVLMALGMGLGSVAATLGMWLPRL</sequence>
<keyword evidence="3" id="KW-1185">Reference proteome</keyword>
<dbReference type="EMBL" id="CP149822">
    <property type="protein sequence ID" value="WZN39374.1"/>
    <property type="molecule type" value="Genomic_DNA"/>
</dbReference>
<protein>
    <submittedName>
        <fullName evidence="2">DUF2306 domain-containing protein</fullName>
    </submittedName>
</protein>
<dbReference type="Pfam" id="PF10067">
    <property type="entry name" value="DUF2306"/>
    <property type="match status" value="1"/>
</dbReference>
<keyword evidence="1" id="KW-1133">Transmembrane helix</keyword>
<keyword evidence="1" id="KW-0472">Membrane</keyword>
<gene>
    <name evidence="2" type="ORF">WJU16_15315</name>
</gene>
<dbReference type="RefSeq" id="WP_341834363.1">
    <property type="nucleotide sequence ID" value="NZ_CP149822.1"/>
</dbReference>
<keyword evidence="1" id="KW-0812">Transmembrane</keyword>
<dbReference type="InterPro" id="IPR018750">
    <property type="entry name" value="DUF2306_membrane"/>
</dbReference>